<evidence type="ECO:0000259" key="6">
    <source>
        <dbReference type="PROSITE" id="PS51935"/>
    </source>
</evidence>
<feature type="chain" id="PRO_5016343476" description="NlpC/P60 domain-containing protein" evidence="5">
    <location>
        <begin position="23"/>
        <end position="164"/>
    </location>
</feature>
<evidence type="ECO:0000313" key="7">
    <source>
        <dbReference type="EMBL" id="PUE60475.1"/>
    </source>
</evidence>
<keyword evidence="4" id="KW-0788">Thiol protease</keyword>
<evidence type="ECO:0000256" key="2">
    <source>
        <dbReference type="ARBA" id="ARBA00022670"/>
    </source>
</evidence>
<dbReference type="SUPFAM" id="SSF54001">
    <property type="entry name" value="Cysteine proteinases"/>
    <property type="match status" value="1"/>
</dbReference>
<name>A0A315EUM9_9BURK</name>
<evidence type="ECO:0000256" key="1">
    <source>
        <dbReference type="ARBA" id="ARBA00007074"/>
    </source>
</evidence>
<protein>
    <recommendedName>
        <fullName evidence="6">NlpC/P60 domain-containing protein</fullName>
    </recommendedName>
</protein>
<dbReference type="EMBL" id="NESP01000001">
    <property type="protein sequence ID" value="PUE60475.1"/>
    <property type="molecule type" value="Genomic_DNA"/>
</dbReference>
<dbReference type="PANTHER" id="PTHR47053:SF1">
    <property type="entry name" value="MUREIN DD-ENDOPEPTIDASE MEPH-RELATED"/>
    <property type="match status" value="1"/>
</dbReference>
<dbReference type="PROSITE" id="PS51257">
    <property type="entry name" value="PROKAR_LIPOPROTEIN"/>
    <property type="match status" value="1"/>
</dbReference>
<gene>
    <name evidence="7" type="ORF">B9Z44_13390</name>
</gene>
<sequence>MNKRLFLGVCITPLLFACSTSSRQPASTAATSQNYPNNPAKRQDIVMQAVAMLDRGYTYGGKKLHTGFDCSGLVSFVYKESAGIPLKGSAAQMAEVAKPVEPAQAHPGDLVFFNTLGSAFSHVGIYIGSGKFVHAANEKTGVKTERLNHVYWSKRFEGYRTVFA</sequence>
<dbReference type="Pfam" id="PF00877">
    <property type="entry name" value="NLPC_P60"/>
    <property type="match status" value="1"/>
</dbReference>
<evidence type="ECO:0000256" key="3">
    <source>
        <dbReference type="ARBA" id="ARBA00022801"/>
    </source>
</evidence>
<keyword evidence="8" id="KW-1185">Reference proteome</keyword>
<evidence type="ECO:0000256" key="5">
    <source>
        <dbReference type="SAM" id="SignalP"/>
    </source>
</evidence>
<dbReference type="AlphaFoldDB" id="A0A315EUM9"/>
<comment type="similarity">
    <text evidence="1">Belongs to the peptidase C40 family.</text>
</comment>
<dbReference type="InterPro" id="IPR000064">
    <property type="entry name" value="NLP_P60_dom"/>
</dbReference>
<dbReference type="Gene3D" id="3.90.1720.10">
    <property type="entry name" value="endopeptidase domain like (from Nostoc punctiforme)"/>
    <property type="match status" value="1"/>
</dbReference>
<dbReference type="InterPro" id="IPR051202">
    <property type="entry name" value="Peptidase_C40"/>
</dbReference>
<dbReference type="PROSITE" id="PS51935">
    <property type="entry name" value="NLPC_P60"/>
    <property type="match status" value="1"/>
</dbReference>
<feature type="signal peptide" evidence="5">
    <location>
        <begin position="1"/>
        <end position="22"/>
    </location>
</feature>
<dbReference type="GO" id="GO:0006508">
    <property type="term" value="P:proteolysis"/>
    <property type="evidence" value="ECO:0007669"/>
    <property type="project" value="UniProtKB-KW"/>
</dbReference>
<keyword evidence="2" id="KW-0645">Protease</keyword>
<organism evidence="7 8">
    <name type="scientific">Limnohabitans curvus</name>
    <dbReference type="NCBI Taxonomy" id="323423"/>
    <lineage>
        <taxon>Bacteria</taxon>
        <taxon>Pseudomonadati</taxon>
        <taxon>Pseudomonadota</taxon>
        <taxon>Betaproteobacteria</taxon>
        <taxon>Burkholderiales</taxon>
        <taxon>Comamonadaceae</taxon>
        <taxon>Limnohabitans</taxon>
    </lineage>
</organism>
<dbReference type="RefSeq" id="WP_108358528.1">
    <property type="nucleotide sequence ID" value="NZ_NESP01000001.1"/>
</dbReference>
<keyword evidence="3" id="KW-0378">Hydrolase</keyword>
<accession>A0A315EUM9</accession>
<feature type="domain" description="NlpC/P60" evidence="6">
    <location>
        <begin position="39"/>
        <end position="163"/>
    </location>
</feature>
<dbReference type="GO" id="GO:0008234">
    <property type="term" value="F:cysteine-type peptidase activity"/>
    <property type="evidence" value="ECO:0007669"/>
    <property type="project" value="UniProtKB-KW"/>
</dbReference>
<reference evidence="7 8" key="1">
    <citation type="submission" date="2017-04" db="EMBL/GenBank/DDBJ databases">
        <title>Unexpected and diverse lifestyles within the genus Limnohabitans.</title>
        <authorList>
            <person name="Kasalicky V."/>
            <person name="Mehrshad M."/>
            <person name="Andrei S.-A."/>
            <person name="Salcher M."/>
            <person name="Kratochvilova H."/>
            <person name="Simek K."/>
            <person name="Ghai R."/>
        </authorList>
    </citation>
    <scope>NUCLEOTIDE SEQUENCE [LARGE SCALE GENOMIC DNA]</scope>
    <source>
        <strain evidence="7 8">MWH-C5</strain>
    </source>
</reference>
<keyword evidence="5" id="KW-0732">Signal</keyword>
<proteinExistence type="inferred from homology"/>
<dbReference type="PANTHER" id="PTHR47053">
    <property type="entry name" value="MUREIN DD-ENDOPEPTIDASE MEPH-RELATED"/>
    <property type="match status" value="1"/>
</dbReference>
<dbReference type="Proteomes" id="UP000251341">
    <property type="component" value="Unassembled WGS sequence"/>
</dbReference>
<evidence type="ECO:0000313" key="8">
    <source>
        <dbReference type="Proteomes" id="UP000251341"/>
    </source>
</evidence>
<dbReference type="InterPro" id="IPR038765">
    <property type="entry name" value="Papain-like_cys_pep_sf"/>
</dbReference>
<comment type="caution">
    <text evidence="7">The sequence shown here is derived from an EMBL/GenBank/DDBJ whole genome shotgun (WGS) entry which is preliminary data.</text>
</comment>
<evidence type="ECO:0000256" key="4">
    <source>
        <dbReference type="ARBA" id="ARBA00022807"/>
    </source>
</evidence>